<dbReference type="SMART" id="SM00382">
    <property type="entry name" value="AAA"/>
    <property type="match status" value="1"/>
</dbReference>
<sequence length="182" mass="20204">MNEPAAADKPGYLEAWSLRCHPFENHLDPQFFYAGSSLMQRLDLLTHLVQFGESIVIVSGPEGSGKSSLLEQFLGHINPQWAICLMDGEWGEPLSAKLAETIGTSPDDDEQALLARWAAQSDATQHMVILVDNAEHLDDDACLQLCKLTGLPDSDRLRIVLFGTTDTEQRVRTTLEQLNSKR</sequence>
<feature type="domain" description="AAA+ ATPase" evidence="1">
    <location>
        <begin position="52"/>
        <end position="175"/>
    </location>
</feature>
<dbReference type="InterPro" id="IPR052026">
    <property type="entry name" value="ExeA_AAA_ATPase_DNA-bind"/>
</dbReference>
<dbReference type="Gene3D" id="3.40.50.300">
    <property type="entry name" value="P-loop containing nucleotide triphosphate hydrolases"/>
    <property type="match status" value="1"/>
</dbReference>
<dbReference type="Pfam" id="PF13401">
    <property type="entry name" value="AAA_22"/>
    <property type="match status" value="1"/>
</dbReference>
<evidence type="ECO:0000313" key="2">
    <source>
        <dbReference type="EMBL" id="VAW79083.1"/>
    </source>
</evidence>
<dbReference type="EMBL" id="UOFN01000106">
    <property type="protein sequence ID" value="VAW79083.1"/>
    <property type="molecule type" value="Genomic_DNA"/>
</dbReference>
<evidence type="ECO:0000259" key="1">
    <source>
        <dbReference type="SMART" id="SM00382"/>
    </source>
</evidence>
<dbReference type="PANTHER" id="PTHR35894:SF1">
    <property type="entry name" value="PHOSPHORIBULOKINASE _ URIDINE KINASE FAMILY"/>
    <property type="match status" value="1"/>
</dbReference>
<organism evidence="2">
    <name type="scientific">hydrothermal vent metagenome</name>
    <dbReference type="NCBI Taxonomy" id="652676"/>
    <lineage>
        <taxon>unclassified sequences</taxon>
        <taxon>metagenomes</taxon>
        <taxon>ecological metagenomes</taxon>
    </lineage>
</organism>
<dbReference type="SUPFAM" id="SSF52540">
    <property type="entry name" value="P-loop containing nucleoside triphosphate hydrolases"/>
    <property type="match status" value="1"/>
</dbReference>
<dbReference type="InterPro" id="IPR027417">
    <property type="entry name" value="P-loop_NTPase"/>
</dbReference>
<dbReference type="InterPro" id="IPR049945">
    <property type="entry name" value="AAA_22"/>
</dbReference>
<dbReference type="GO" id="GO:0016887">
    <property type="term" value="F:ATP hydrolysis activity"/>
    <property type="evidence" value="ECO:0007669"/>
    <property type="project" value="InterPro"/>
</dbReference>
<name>A0A3B0YSL2_9ZZZZ</name>
<dbReference type="InterPro" id="IPR003593">
    <property type="entry name" value="AAA+_ATPase"/>
</dbReference>
<accession>A0A3B0YSL2</accession>
<dbReference type="AlphaFoldDB" id="A0A3B0YSL2"/>
<feature type="non-terminal residue" evidence="2">
    <location>
        <position position="182"/>
    </location>
</feature>
<protein>
    <recommendedName>
        <fullName evidence="1">AAA+ ATPase domain-containing protein</fullName>
    </recommendedName>
</protein>
<gene>
    <name evidence="2" type="ORF">MNBD_GAMMA15-2593</name>
</gene>
<reference evidence="2" key="1">
    <citation type="submission" date="2018-06" db="EMBL/GenBank/DDBJ databases">
        <authorList>
            <person name="Zhirakovskaya E."/>
        </authorList>
    </citation>
    <scope>NUCLEOTIDE SEQUENCE</scope>
</reference>
<proteinExistence type="predicted"/>
<dbReference type="PANTHER" id="PTHR35894">
    <property type="entry name" value="GENERAL SECRETION PATHWAY PROTEIN A-RELATED"/>
    <property type="match status" value="1"/>
</dbReference>